<name>A0A382DWI8_9ZZZZ</name>
<dbReference type="GO" id="GO:0051304">
    <property type="term" value="P:chromosome separation"/>
    <property type="evidence" value="ECO:0007669"/>
    <property type="project" value="InterPro"/>
</dbReference>
<evidence type="ECO:0000256" key="3">
    <source>
        <dbReference type="ARBA" id="ARBA00022829"/>
    </source>
</evidence>
<evidence type="ECO:0000313" key="6">
    <source>
        <dbReference type="EMBL" id="SVB42452.1"/>
    </source>
</evidence>
<dbReference type="GO" id="GO:0051301">
    <property type="term" value="P:cell division"/>
    <property type="evidence" value="ECO:0007669"/>
    <property type="project" value="UniProtKB-KW"/>
</dbReference>
<dbReference type="InterPro" id="IPR036390">
    <property type="entry name" value="WH_DNA-bd_sf"/>
</dbReference>
<dbReference type="AlphaFoldDB" id="A0A382DWI8"/>
<reference evidence="6" key="1">
    <citation type="submission" date="2018-05" db="EMBL/GenBank/DDBJ databases">
        <authorList>
            <person name="Lanie J.A."/>
            <person name="Ng W.-L."/>
            <person name="Kazmierczak K.M."/>
            <person name="Andrzejewski T.M."/>
            <person name="Davidsen T.M."/>
            <person name="Wayne K.J."/>
            <person name="Tettelin H."/>
            <person name="Glass J.I."/>
            <person name="Rusch D."/>
            <person name="Podicherti R."/>
            <person name="Tsui H.-C.T."/>
            <person name="Winkler M.E."/>
        </authorList>
    </citation>
    <scope>NUCLEOTIDE SEQUENCE</scope>
</reference>
<dbReference type="EMBL" id="UINC01041328">
    <property type="protein sequence ID" value="SVB42452.1"/>
    <property type="molecule type" value="Genomic_DNA"/>
</dbReference>
<keyword evidence="4" id="KW-0131">Cell cycle</keyword>
<dbReference type="InterPro" id="IPR005234">
    <property type="entry name" value="ScpB_csome_segregation"/>
</dbReference>
<accession>A0A382DWI8</accession>
<sequence length="229" mass="25390">VELKQILEAIVFSAQKPMSIGELRTLLRETPEKLPDEPQTGEYAKATARAVEKALEELAVEHDAADRSYRLACVGGNWQFVTKPDFAPWLQVLVGAKPRPPKLSHPALETLAIIAYRQPITRAEIEQIRGVAVDGVVQTLVERELIEVCGEADAPGRPRLYGTTQFFLEHFGLKGLDELPAADELRRIHVELATAPDDDSQEELPLDNEANEADDDSDEVDDDEDEGDK</sequence>
<dbReference type="PANTHER" id="PTHR34298">
    <property type="entry name" value="SEGREGATION AND CONDENSATION PROTEIN B"/>
    <property type="match status" value="1"/>
</dbReference>
<dbReference type="NCBIfam" id="TIGR00281">
    <property type="entry name" value="SMC-Scp complex subunit ScpB"/>
    <property type="match status" value="1"/>
</dbReference>
<protein>
    <recommendedName>
        <fullName evidence="7">SMC-Scp complex subunit ScpB</fullName>
    </recommendedName>
</protein>
<dbReference type="InterPro" id="IPR036388">
    <property type="entry name" value="WH-like_DNA-bd_sf"/>
</dbReference>
<feature type="region of interest" description="Disordered" evidence="5">
    <location>
        <begin position="190"/>
        <end position="229"/>
    </location>
</feature>
<evidence type="ECO:0000256" key="5">
    <source>
        <dbReference type="SAM" id="MobiDB-lite"/>
    </source>
</evidence>
<evidence type="ECO:0000256" key="1">
    <source>
        <dbReference type="ARBA" id="ARBA00022490"/>
    </source>
</evidence>
<dbReference type="PANTHER" id="PTHR34298:SF2">
    <property type="entry name" value="SEGREGATION AND CONDENSATION PROTEIN B"/>
    <property type="match status" value="1"/>
</dbReference>
<dbReference type="Pfam" id="PF04079">
    <property type="entry name" value="SMC_ScpB"/>
    <property type="match status" value="1"/>
</dbReference>
<gene>
    <name evidence="6" type="ORF">METZ01_LOCUS195306</name>
</gene>
<feature type="compositionally biased region" description="Acidic residues" evidence="5">
    <location>
        <begin position="196"/>
        <end position="229"/>
    </location>
</feature>
<dbReference type="Gene3D" id="1.10.10.10">
    <property type="entry name" value="Winged helix-like DNA-binding domain superfamily/Winged helix DNA-binding domain"/>
    <property type="match status" value="2"/>
</dbReference>
<keyword evidence="2" id="KW-0132">Cell division</keyword>
<evidence type="ECO:0000256" key="4">
    <source>
        <dbReference type="ARBA" id="ARBA00023306"/>
    </source>
</evidence>
<keyword evidence="3" id="KW-0159">Chromosome partition</keyword>
<dbReference type="SUPFAM" id="SSF46785">
    <property type="entry name" value="Winged helix' DNA-binding domain"/>
    <property type="match status" value="2"/>
</dbReference>
<dbReference type="PIRSF" id="PIRSF019345">
    <property type="entry name" value="ScpB"/>
    <property type="match status" value="1"/>
</dbReference>
<keyword evidence="1" id="KW-0963">Cytoplasm</keyword>
<organism evidence="6">
    <name type="scientific">marine metagenome</name>
    <dbReference type="NCBI Taxonomy" id="408172"/>
    <lineage>
        <taxon>unclassified sequences</taxon>
        <taxon>metagenomes</taxon>
        <taxon>ecological metagenomes</taxon>
    </lineage>
</organism>
<feature type="non-terminal residue" evidence="6">
    <location>
        <position position="1"/>
    </location>
</feature>
<evidence type="ECO:0008006" key="7">
    <source>
        <dbReference type="Google" id="ProtNLM"/>
    </source>
</evidence>
<evidence type="ECO:0000256" key="2">
    <source>
        <dbReference type="ARBA" id="ARBA00022618"/>
    </source>
</evidence>
<proteinExistence type="predicted"/>